<evidence type="ECO:0008006" key="5">
    <source>
        <dbReference type="Google" id="ProtNLM"/>
    </source>
</evidence>
<protein>
    <recommendedName>
        <fullName evidence="5">Alkaline shock response membrane anchor protein AmaP</fullName>
    </recommendedName>
</protein>
<proteinExistence type="predicted"/>
<dbReference type="Proteomes" id="UP001055025">
    <property type="component" value="Unassembled WGS sequence"/>
</dbReference>
<evidence type="ECO:0000313" key="3">
    <source>
        <dbReference type="EMBL" id="GJM55027.1"/>
    </source>
</evidence>
<comment type="caution">
    <text evidence="3">The sequence shown here is derived from an EMBL/GenBank/DDBJ whole genome shotgun (WGS) entry which is preliminary data.</text>
</comment>
<keyword evidence="2" id="KW-0812">Transmembrane</keyword>
<dbReference type="RefSeq" id="WP_265590669.1">
    <property type="nucleotide sequence ID" value="NZ_BQKC01000001.1"/>
</dbReference>
<evidence type="ECO:0000313" key="4">
    <source>
        <dbReference type="Proteomes" id="UP001055025"/>
    </source>
</evidence>
<keyword evidence="4" id="KW-1185">Reference proteome</keyword>
<evidence type="ECO:0000256" key="2">
    <source>
        <dbReference type="SAM" id="Phobius"/>
    </source>
</evidence>
<dbReference type="EMBL" id="BQKC01000001">
    <property type="protein sequence ID" value="GJM55027.1"/>
    <property type="molecule type" value="Genomic_DNA"/>
</dbReference>
<feature type="region of interest" description="Disordered" evidence="1">
    <location>
        <begin position="201"/>
        <end position="258"/>
    </location>
</feature>
<feature type="compositionally biased region" description="Low complexity" evidence="1">
    <location>
        <begin position="226"/>
        <end position="243"/>
    </location>
</feature>
<reference evidence="3" key="1">
    <citation type="journal article" date="2022" name="Int. J. Syst. Evol. Microbiol.">
        <title>Granulimonas faecalis gen. nov., sp. nov., and Leptogranulimonas caecicola gen. nov., sp. nov., novel lactate-producing Atopobiaceae bacteria isolated from mouse intestines, and an emended description of the family Atopobiaceae.</title>
        <authorList>
            <person name="Morinaga K."/>
            <person name="Kusada H."/>
            <person name="Sakamoto S."/>
            <person name="Murakami T."/>
            <person name="Toyoda A."/>
            <person name="Mori H."/>
            <person name="Meng X.Y."/>
            <person name="Takashino M."/>
            <person name="Murotomi K."/>
            <person name="Tamaki H."/>
        </authorList>
    </citation>
    <scope>NUCLEOTIDE SEQUENCE</scope>
    <source>
        <strain evidence="3">OPF53</strain>
    </source>
</reference>
<sequence>MNGFKRFCLVVFAVCGTLALAALLLPWVGPWTVEAAGLISLDWYLFLVELFALVCAVGFVCAVVVAVRSKRPSDIEVLDGDGGRVSIARSAVASQATYLVEADGTCVAAKVVVDVRHDTVDVAVWVEPYRSLDVRAEAESLQGRLRQGLEVLVGDRLGDITLRFLEPRQTSDITPGRDVHDARGADGAYVPTAVHEADRAARHASGAAPERPQDFGVAVPMKGHGAPVQPSAADDDAPSAVSVRVEPSGSRKGVETDG</sequence>
<evidence type="ECO:0000256" key="1">
    <source>
        <dbReference type="SAM" id="MobiDB-lite"/>
    </source>
</evidence>
<name>A0AAV5AZY9_9ACTN</name>
<gene>
    <name evidence="3" type="ORF">ATOP_06820</name>
</gene>
<feature type="transmembrane region" description="Helical" evidence="2">
    <location>
        <begin position="45"/>
        <end position="67"/>
    </location>
</feature>
<accession>A0AAV5AZY9</accession>
<keyword evidence="2" id="KW-0472">Membrane</keyword>
<dbReference type="AlphaFoldDB" id="A0AAV5AZY9"/>
<keyword evidence="2" id="KW-1133">Transmembrane helix</keyword>
<organism evidence="3 4">
    <name type="scientific">Granulimonas faecalis</name>
    <dbReference type="NCBI Taxonomy" id="2894155"/>
    <lineage>
        <taxon>Bacteria</taxon>
        <taxon>Bacillati</taxon>
        <taxon>Actinomycetota</taxon>
        <taxon>Coriobacteriia</taxon>
        <taxon>Coriobacteriales</taxon>
        <taxon>Kribbibacteriaceae</taxon>
        <taxon>Granulimonas</taxon>
    </lineage>
</organism>